<dbReference type="InterPro" id="IPR013530">
    <property type="entry name" value="PAD_C"/>
</dbReference>
<evidence type="ECO:0000313" key="4">
    <source>
        <dbReference type="EMBL" id="OAQ87836.1"/>
    </source>
</evidence>
<feature type="chain" id="PRO_5008103409" evidence="2">
    <location>
        <begin position="18"/>
        <end position="740"/>
    </location>
</feature>
<feature type="signal peptide" evidence="2">
    <location>
        <begin position="1"/>
        <end position="17"/>
    </location>
</feature>
<organism evidence="4 5">
    <name type="scientific">Purpureocillium lilacinum</name>
    <name type="common">Paecilomyces lilacinus</name>
    <dbReference type="NCBI Taxonomy" id="33203"/>
    <lineage>
        <taxon>Eukaryota</taxon>
        <taxon>Fungi</taxon>
        <taxon>Dikarya</taxon>
        <taxon>Ascomycota</taxon>
        <taxon>Pezizomycotina</taxon>
        <taxon>Sordariomycetes</taxon>
        <taxon>Hypocreomycetidae</taxon>
        <taxon>Hypocreales</taxon>
        <taxon>Ophiocordycipitaceae</taxon>
        <taxon>Purpureocillium</taxon>
    </lineage>
</organism>
<dbReference type="GO" id="GO:0005737">
    <property type="term" value="C:cytoplasm"/>
    <property type="evidence" value="ECO:0007669"/>
    <property type="project" value="InterPro"/>
</dbReference>
<reference evidence="4 5" key="1">
    <citation type="submission" date="2016-01" db="EMBL/GenBank/DDBJ databases">
        <title>Biosynthesis of antibiotic leucinostatins and their inhibition on Phytophthora in bio-control Purpureocillium lilacinum.</title>
        <authorList>
            <person name="Wang G."/>
            <person name="Liu Z."/>
            <person name="Lin R."/>
            <person name="Li E."/>
            <person name="Mao Z."/>
            <person name="Ling J."/>
            <person name="Yin W."/>
            <person name="Xie B."/>
        </authorList>
    </citation>
    <scope>NUCLEOTIDE SEQUENCE [LARGE SCALE GENOMIC DNA]</scope>
    <source>
        <strain evidence="4">PLBJ-1</strain>
    </source>
</reference>
<proteinExistence type="predicted"/>
<feature type="region of interest" description="Disordered" evidence="1">
    <location>
        <begin position="574"/>
        <end position="602"/>
    </location>
</feature>
<dbReference type="InterPro" id="IPR036556">
    <property type="entry name" value="PAD_central_sf"/>
</dbReference>
<evidence type="ECO:0000256" key="1">
    <source>
        <dbReference type="SAM" id="MobiDB-lite"/>
    </source>
</evidence>
<keyword evidence="2" id="KW-0732">Signal</keyword>
<dbReference type="AlphaFoldDB" id="A0A179HBX1"/>
<feature type="region of interest" description="Disordered" evidence="1">
    <location>
        <begin position="617"/>
        <end position="659"/>
    </location>
</feature>
<sequence length="740" mass="80442">MKSAALLLSLWAGLAASNPVSKRQGAPTREQLCVDFDGDFKACELQVRSCAADLQSKGQGFTWDGIMECFRERHHGQQQGNEKGQPAFKADIRVDTNRDGVVDVQGETDVQGKDAWTETSGAIFLANIGDSGGRCKKLAEGQGPAAMMTETLSLCHDASDDVQRAPQYMAPIRTVPISGLSDSATGTVTVPDDTARAMVRIFRQVGDEGGWEIVKDTTVFSAREVAQGLVLGIDARDTRRANGWDGRVRINFTVRDGDAVSKDMVIMRVAPVLLQHYLQPVTEVFMSSLPGIGPWAHAVAAMRRGVEASMRKAGIAKPVQQLPTDDPWAQDVFEPGYTSMPGPDGSSVSLRVMVEGRRNFRNAVRLIYSHLRGDGVGGLIAAPRKNPRGVDDTFQAGGNIETIPPYAHNGRNFSSGRIVMGGGEEGSGMVPRARDFFAAQEMQDPLVLDTAWLFVGHVDEVIQFLPTTATPRGWSVVAVDPELGLKLLRAAQRDGHGGQPVMSRGGEAKIHPGFHSPTIDEFLATESNLEAAEACGKRMAANIELLKRETGVTDEEIFRVPALFGEATHVASHIRGGAAKPPKTTNRMGTAPGEDEDADEGVTGPEADILQWVDLHGPASQPESTTGNDSDSDNETRDDLLSNRLLRKQQTPPPRRTTYDSWLPSLVNGVCLSPTRYLAPKPFGPVVFRGQDIFQYYAARMYERAGFSDVDFLDDWLFHTSSGDLHCATNTYRDVSAPWW</sequence>
<dbReference type="EMBL" id="LSBH01000001">
    <property type="protein sequence ID" value="OAQ87836.1"/>
    <property type="molecule type" value="Genomic_DNA"/>
</dbReference>
<dbReference type="Gene3D" id="3.75.10.10">
    <property type="entry name" value="L-arginine/glycine Amidinotransferase, Chain A"/>
    <property type="match status" value="1"/>
</dbReference>
<dbReference type="Proteomes" id="UP000078240">
    <property type="component" value="Unassembled WGS sequence"/>
</dbReference>
<dbReference type="GO" id="GO:0004668">
    <property type="term" value="F:protein-arginine deiminase activity"/>
    <property type="evidence" value="ECO:0007669"/>
    <property type="project" value="InterPro"/>
</dbReference>
<feature type="domain" description="Protein-arginine deiminase C-terminal" evidence="3">
    <location>
        <begin position="654"/>
        <end position="740"/>
    </location>
</feature>
<evidence type="ECO:0000259" key="3">
    <source>
        <dbReference type="Pfam" id="PF03068"/>
    </source>
</evidence>
<dbReference type="PANTHER" id="PTHR10837:SF8">
    <property type="entry name" value="PROTEIN-ARGININE DEIMINASE"/>
    <property type="match status" value="1"/>
</dbReference>
<dbReference type="PANTHER" id="PTHR10837">
    <property type="entry name" value="PEPTIDYLARGININE DEIMINASE"/>
    <property type="match status" value="1"/>
</dbReference>
<evidence type="ECO:0000256" key="2">
    <source>
        <dbReference type="SAM" id="SignalP"/>
    </source>
</evidence>
<name>A0A179HBX1_PURLI</name>
<dbReference type="SUPFAM" id="SSF55909">
    <property type="entry name" value="Pentein"/>
    <property type="match status" value="1"/>
</dbReference>
<evidence type="ECO:0000313" key="5">
    <source>
        <dbReference type="Proteomes" id="UP000078240"/>
    </source>
</evidence>
<dbReference type="GO" id="GO:0005509">
    <property type="term" value="F:calcium ion binding"/>
    <property type="evidence" value="ECO:0007669"/>
    <property type="project" value="InterPro"/>
</dbReference>
<dbReference type="InterPro" id="IPR004303">
    <property type="entry name" value="PAD"/>
</dbReference>
<protein>
    <submittedName>
        <fullName evidence="4">Protein-arginine deiminase</fullName>
    </submittedName>
</protein>
<feature type="domain" description="Protein-arginine deiminase C-terminal" evidence="3">
    <location>
        <begin position="260"/>
        <end position="567"/>
    </location>
</feature>
<dbReference type="Pfam" id="PF03068">
    <property type="entry name" value="PAD"/>
    <property type="match status" value="2"/>
</dbReference>
<dbReference type="SUPFAM" id="SSF110083">
    <property type="entry name" value="Peptidylarginine deiminase Pad4, middle domain"/>
    <property type="match status" value="1"/>
</dbReference>
<gene>
    <name evidence="4" type="ORF">VFPBJ_01877</name>
</gene>
<comment type="caution">
    <text evidence="4">The sequence shown here is derived from an EMBL/GenBank/DDBJ whole genome shotgun (WGS) entry which is preliminary data.</text>
</comment>
<accession>A0A179HBX1</accession>